<keyword evidence="4" id="KW-1134">Transmembrane beta strand</keyword>
<dbReference type="RefSeq" id="XP_028317473.1">
    <property type="nucleotide sequence ID" value="XM_028461672.1"/>
</dbReference>
<evidence type="ECO:0000313" key="15">
    <source>
        <dbReference type="Proteomes" id="UP000694680"/>
    </source>
</evidence>
<dbReference type="RefSeq" id="XP_028317474.1">
    <property type="nucleotide sequence ID" value="XM_028461673.1"/>
</dbReference>
<reference evidence="14" key="3">
    <citation type="submission" date="2025-09" db="UniProtKB">
        <authorList>
            <consortium name="Ensembl"/>
        </authorList>
    </citation>
    <scope>IDENTIFICATION</scope>
</reference>
<keyword evidence="8" id="KW-0812">Transmembrane</keyword>
<dbReference type="PANTHER" id="PTHR15207">
    <property type="entry name" value="NONSYNDROMIC HEARING IMPAIRMENT PROTEIN"/>
    <property type="match status" value="1"/>
</dbReference>
<dbReference type="InterPro" id="IPR042377">
    <property type="entry name" value="GSDME"/>
</dbReference>
<dbReference type="Proteomes" id="UP000694680">
    <property type="component" value="Chromosome 11"/>
</dbReference>
<dbReference type="Ensembl" id="ENSGWIT00000021854.1">
    <property type="protein sequence ID" value="ENSGWIP00000019860.1"/>
    <property type="gene ID" value="ENSGWIG00000010818.1"/>
</dbReference>
<comment type="similarity">
    <text evidence="3">Belongs to the gasdermin family.</text>
</comment>
<evidence type="ECO:0000256" key="8">
    <source>
        <dbReference type="ARBA" id="ARBA00022692"/>
    </source>
</evidence>
<keyword evidence="7" id="KW-1210">Necrosis</keyword>
<evidence type="ECO:0000256" key="7">
    <source>
        <dbReference type="ARBA" id="ARBA00022590"/>
    </source>
</evidence>
<keyword evidence="10" id="KW-0564">Palmitate</keyword>
<keyword evidence="5" id="KW-1003">Cell membrane</keyword>
<dbReference type="OrthoDB" id="8815334at2759"/>
<keyword evidence="9" id="KW-0472">Membrane</keyword>
<evidence type="ECO:0000256" key="11">
    <source>
        <dbReference type="ARBA" id="ARBA00023288"/>
    </source>
</evidence>
<dbReference type="GO" id="GO:0005886">
    <property type="term" value="C:plasma membrane"/>
    <property type="evidence" value="ECO:0007669"/>
    <property type="project" value="UniProtKB-SubCell"/>
</dbReference>
<feature type="domain" description="Gasdermin PUB" evidence="13">
    <location>
        <begin position="289"/>
        <end position="398"/>
    </location>
</feature>
<dbReference type="InterPro" id="IPR041263">
    <property type="entry name" value="Gasdermin_PUB"/>
</dbReference>
<evidence type="ECO:0000256" key="2">
    <source>
        <dbReference type="ARBA" id="ARBA00004651"/>
    </source>
</evidence>
<evidence type="ECO:0000259" key="13">
    <source>
        <dbReference type="Pfam" id="PF17708"/>
    </source>
</evidence>
<gene>
    <name evidence="14" type="primary">LOC114472422</name>
</gene>
<reference evidence="14" key="2">
    <citation type="submission" date="2025-08" db="UniProtKB">
        <authorList>
            <consortium name="Ensembl"/>
        </authorList>
    </citation>
    <scope>IDENTIFICATION</scope>
</reference>
<dbReference type="GO" id="GO:0012501">
    <property type="term" value="P:programmed cell death"/>
    <property type="evidence" value="ECO:0007669"/>
    <property type="project" value="UniProtKB-KW"/>
</dbReference>
<evidence type="ECO:0000313" key="14">
    <source>
        <dbReference type="Ensembl" id="ENSGWIP00000019860.1"/>
    </source>
</evidence>
<reference evidence="14" key="1">
    <citation type="submission" date="2020-06" db="EMBL/GenBank/DDBJ databases">
        <authorList>
            <consortium name="Wellcome Sanger Institute Data Sharing"/>
        </authorList>
    </citation>
    <scope>NUCLEOTIDE SEQUENCE [LARGE SCALE GENOMIC DNA]</scope>
</reference>
<keyword evidence="6" id="KW-0963">Cytoplasm</keyword>
<dbReference type="InterPro" id="IPR040460">
    <property type="entry name" value="Gasdermin_pore"/>
</dbReference>
<organism evidence="14 15">
    <name type="scientific">Gouania willdenowi</name>
    <name type="common">Blunt-snouted clingfish</name>
    <name type="synonym">Lepadogaster willdenowi</name>
    <dbReference type="NCBI Taxonomy" id="441366"/>
    <lineage>
        <taxon>Eukaryota</taxon>
        <taxon>Metazoa</taxon>
        <taxon>Chordata</taxon>
        <taxon>Craniata</taxon>
        <taxon>Vertebrata</taxon>
        <taxon>Euteleostomi</taxon>
        <taxon>Actinopterygii</taxon>
        <taxon>Neopterygii</taxon>
        <taxon>Teleostei</taxon>
        <taxon>Neoteleostei</taxon>
        <taxon>Acanthomorphata</taxon>
        <taxon>Ovalentaria</taxon>
        <taxon>Blenniimorphae</taxon>
        <taxon>Blenniiformes</taxon>
        <taxon>Gobiesocoidei</taxon>
        <taxon>Gobiesocidae</taxon>
        <taxon>Gobiesocinae</taxon>
        <taxon>Gouania</taxon>
    </lineage>
</organism>
<dbReference type="GO" id="GO:0005737">
    <property type="term" value="C:cytoplasm"/>
    <property type="evidence" value="ECO:0007669"/>
    <property type="project" value="UniProtKB-SubCell"/>
</dbReference>
<name>A0A8C5ENQ9_GOUWI</name>
<comment type="subcellular location">
    <subcellularLocation>
        <location evidence="2">Cell membrane</location>
        <topology evidence="2">Multi-pass membrane protein</topology>
    </subcellularLocation>
    <subcellularLocation>
        <location evidence="1">Cytoplasm</location>
    </subcellularLocation>
</comment>
<sequence length="486" mass="53344">MFSKATSNFVRQIDPEGSLIHVSRVNDSQKLVPMAIVVKRDRIWFWQRPKYQPTDFTLADLLSGDAVLSPGVSEKDFLTYEGMFGDKLTGKLDSEIGSVSVVVEGKGSSKLYSGFGQLKKEELDVKKLLRDSSNRLVDMHHVLVQQLKKRAEVLAVVKERILTTNTCSVSQTKKEQCSFQGVLWMLGLLGGSFKVQVKDTNSIEMDSDVSLEIPPGTVVAFSVLELEIKKNGHYAICLQPGTVGGFESDSPIGSFPSIDSLTVVDGTSNGHSSEKLPLNALLNGSQEMDLSPLSELPQSTRCVFIKHLQETMKDRSALTYLQDVLEEVCGGETFTEDEKDDVSESGRATLSAILDRPGSDQHSAHTQCTFPAYLSAAHLLVSAIEELPDQTLSLLGDSRPDFLEAFDALMCRFKENSEPLSVQDLPGVLQDSQSFQLVEQVLYSVKVKLRRDAVCLWAETDNNAGVLPLVLCLSVHGLALLCHGMN</sequence>
<keyword evidence="15" id="KW-1185">Reference proteome</keyword>
<keyword evidence="11" id="KW-0449">Lipoprotein</keyword>
<dbReference type="Pfam" id="PF17708">
    <property type="entry name" value="Gasdermin_C"/>
    <property type="match status" value="1"/>
</dbReference>
<evidence type="ECO:0000256" key="4">
    <source>
        <dbReference type="ARBA" id="ARBA00022452"/>
    </source>
</evidence>
<evidence type="ECO:0000256" key="10">
    <source>
        <dbReference type="ARBA" id="ARBA00023139"/>
    </source>
</evidence>
<evidence type="ECO:0000259" key="12">
    <source>
        <dbReference type="Pfam" id="PF04598"/>
    </source>
</evidence>
<proteinExistence type="inferred from homology"/>
<evidence type="ECO:0000256" key="1">
    <source>
        <dbReference type="ARBA" id="ARBA00004496"/>
    </source>
</evidence>
<dbReference type="PANTHER" id="PTHR15207:SF3">
    <property type="entry name" value="DEAFNESS, AUTOSOMAL DOMINANT 5-RELATED"/>
    <property type="match status" value="1"/>
</dbReference>
<dbReference type="GeneID" id="114472422"/>
<dbReference type="Pfam" id="PF04598">
    <property type="entry name" value="Gasdermin"/>
    <property type="match status" value="1"/>
</dbReference>
<accession>A0A8C5ENQ9</accession>
<evidence type="ECO:0000256" key="6">
    <source>
        <dbReference type="ARBA" id="ARBA00022490"/>
    </source>
</evidence>
<evidence type="ECO:0000256" key="5">
    <source>
        <dbReference type="ARBA" id="ARBA00022475"/>
    </source>
</evidence>
<protein>
    <submittedName>
        <fullName evidence="14">Gasdermin-E-like</fullName>
    </submittedName>
</protein>
<evidence type="ECO:0000256" key="9">
    <source>
        <dbReference type="ARBA" id="ARBA00023136"/>
    </source>
</evidence>
<evidence type="ECO:0000256" key="3">
    <source>
        <dbReference type="ARBA" id="ARBA00009279"/>
    </source>
</evidence>
<feature type="domain" description="Gasdermin pore forming" evidence="12">
    <location>
        <begin position="1"/>
        <end position="247"/>
    </location>
</feature>
<dbReference type="AlphaFoldDB" id="A0A8C5ENQ9"/>